<evidence type="ECO:0000313" key="2">
    <source>
        <dbReference type="EMBL" id="OGH04644.1"/>
    </source>
</evidence>
<dbReference type="AlphaFoldDB" id="A0A1F6H2X8"/>
<dbReference type="Proteomes" id="UP000177583">
    <property type="component" value="Unassembled WGS sequence"/>
</dbReference>
<sequence>MQLILALSEALAWGFKIYGWMIVVAFLLTWVDADKSNGIVRFINRYTYPFWAWLSTKLPRSLVPFAPLVALFLVDFGEIFFPGALRSFGGTLVERLVLEEGLYNLALYFGLATILVARSLVMFLLMLCILYFVFTLVAPPVTNPFVRSVVWMLDPMLRPLQRLLPRAKLDLSPIVLAVGLYLLMTLMAPVAISLQTQLTV</sequence>
<protein>
    <recommendedName>
        <fullName evidence="4">YggT family protein</fullName>
    </recommendedName>
</protein>
<evidence type="ECO:0000313" key="3">
    <source>
        <dbReference type="Proteomes" id="UP000177583"/>
    </source>
</evidence>
<evidence type="ECO:0000256" key="1">
    <source>
        <dbReference type="SAM" id="Phobius"/>
    </source>
</evidence>
<proteinExistence type="predicted"/>
<gene>
    <name evidence="2" type="ORF">A2557_06540</name>
</gene>
<keyword evidence="1" id="KW-1133">Transmembrane helix</keyword>
<comment type="caution">
    <text evidence="2">The sequence shown here is derived from an EMBL/GenBank/DDBJ whole genome shotgun (WGS) entry which is preliminary data.</text>
</comment>
<feature type="transmembrane region" description="Helical" evidence="1">
    <location>
        <begin position="105"/>
        <end position="138"/>
    </location>
</feature>
<dbReference type="GO" id="GO:0016020">
    <property type="term" value="C:membrane"/>
    <property type="evidence" value="ECO:0007669"/>
    <property type="project" value="InterPro"/>
</dbReference>
<dbReference type="Pfam" id="PF02325">
    <property type="entry name" value="CCB3_YggT"/>
    <property type="match status" value="2"/>
</dbReference>
<reference evidence="2 3" key="1">
    <citation type="journal article" date="2016" name="Nat. Commun.">
        <title>Thousands of microbial genomes shed light on interconnected biogeochemical processes in an aquifer system.</title>
        <authorList>
            <person name="Anantharaman K."/>
            <person name="Brown C.T."/>
            <person name="Hug L.A."/>
            <person name="Sharon I."/>
            <person name="Castelle C.J."/>
            <person name="Probst A.J."/>
            <person name="Thomas B.C."/>
            <person name="Singh A."/>
            <person name="Wilkins M.J."/>
            <person name="Karaoz U."/>
            <person name="Brodie E.L."/>
            <person name="Williams K.H."/>
            <person name="Hubbard S.S."/>
            <person name="Banfield J.F."/>
        </authorList>
    </citation>
    <scope>NUCLEOTIDE SEQUENCE [LARGE SCALE GENOMIC DNA]</scope>
</reference>
<feature type="transmembrane region" description="Helical" evidence="1">
    <location>
        <begin position="62"/>
        <end position="85"/>
    </location>
</feature>
<feature type="transmembrane region" description="Helical" evidence="1">
    <location>
        <begin position="171"/>
        <end position="192"/>
    </location>
</feature>
<keyword evidence="1" id="KW-0812">Transmembrane</keyword>
<dbReference type="EMBL" id="MFNF01000001">
    <property type="protein sequence ID" value="OGH04644.1"/>
    <property type="molecule type" value="Genomic_DNA"/>
</dbReference>
<evidence type="ECO:0008006" key="4">
    <source>
        <dbReference type="Google" id="ProtNLM"/>
    </source>
</evidence>
<accession>A0A1F6H2X8</accession>
<keyword evidence="1" id="KW-0472">Membrane</keyword>
<name>A0A1F6H2X8_9PROT</name>
<feature type="transmembrane region" description="Helical" evidence="1">
    <location>
        <begin position="12"/>
        <end position="31"/>
    </location>
</feature>
<organism evidence="2 3">
    <name type="scientific">Candidatus Lambdaproteobacteria bacterium RIFOXYD2_FULL_56_26</name>
    <dbReference type="NCBI Taxonomy" id="1817773"/>
    <lineage>
        <taxon>Bacteria</taxon>
        <taxon>Pseudomonadati</taxon>
        <taxon>Pseudomonadota</taxon>
        <taxon>Candidatus Lambdaproteobacteria</taxon>
    </lineage>
</organism>
<dbReference type="InterPro" id="IPR003425">
    <property type="entry name" value="CCB3/YggT"/>
</dbReference>